<sequence length="175" mass="18304">MARVGKRVRQWLVFVHIAVSVGWMGAGAANVVLAGVALGADPATAAAAYGFVDVVDRWLVIPLAFAALVSGVVVALVSPWGLTRYWWVLVKLVLTVAVIVWSTLAVGVWVEQSVVAFAAGDSTSPVGRALVTGAALNIAAFLFMTWASVATPWGRTPWAPARRRAGRAAAARTPA</sequence>
<accession>A0A852WI54</accession>
<reference evidence="2 3" key="1">
    <citation type="submission" date="2020-07" db="EMBL/GenBank/DDBJ databases">
        <title>Sequencing the genomes of 1000 actinobacteria strains.</title>
        <authorList>
            <person name="Klenk H.-P."/>
        </authorList>
    </citation>
    <scope>NUCLEOTIDE SEQUENCE [LARGE SCALE GENOMIC DNA]</scope>
    <source>
        <strain evidence="2 3">DSM 44749</strain>
    </source>
</reference>
<evidence type="ECO:0000256" key="1">
    <source>
        <dbReference type="SAM" id="Phobius"/>
    </source>
</evidence>
<dbReference type="EMBL" id="JACCCZ010000001">
    <property type="protein sequence ID" value="NYG05022.1"/>
    <property type="molecule type" value="Genomic_DNA"/>
</dbReference>
<feature type="transmembrane region" description="Helical" evidence="1">
    <location>
        <begin position="130"/>
        <end position="154"/>
    </location>
</feature>
<comment type="caution">
    <text evidence="2">The sequence shown here is derived from an EMBL/GenBank/DDBJ whole genome shotgun (WGS) entry which is preliminary data.</text>
</comment>
<feature type="transmembrane region" description="Helical" evidence="1">
    <location>
        <begin position="12"/>
        <end position="38"/>
    </location>
</feature>
<protein>
    <recommendedName>
        <fullName evidence="4">DUF2269 domain-containing protein</fullName>
    </recommendedName>
</protein>
<dbReference type="Proteomes" id="UP000549695">
    <property type="component" value="Unassembled WGS sequence"/>
</dbReference>
<keyword evidence="1" id="KW-0812">Transmembrane</keyword>
<dbReference type="RefSeq" id="WP_179762582.1">
    <property type="nucleotide sequence ID" value="NZ_BAAAJZ010000011.1"/>
</dbReference>
<evidence type="ECO:0000313" key="2">
    <source>
        <dbReference type="EMBL" id="NYG05022.1"/>
    </source>
</evidence>
<keyword evidence="1" id="KW-0472">Membrane</keyword>
<proteinExistence type="predicted"/>
<keyword evidence="3" id="KW-1185">Reference proteome</keyword>
<evidence type="ECO:0008006" key="4">
    <source>
        <dbReference type="Google" id="ProtNLM"/>
    </source>
</evidence>
<gene>
    <name evidence="2" type="ORF">HDA37_005307</name>
</gene>
<dbReference type="AlphaFoldDB" id="A0A852WI54"/>
<keyword evidence="1" id="KW-1133">Transmembrane helix</keyword>
<feature type="transmembrane region" description="Helical" evidence="1">
    <location>
        <begin position="85"/>
        <end position="110"/>
    </location>
</feature>
<evidence type="ECO:0000313" key="3">
    <source>
        <dbReference type="Proteomes" id="UP000549695"/>
    </source>
</evidence>
<dbReference type="GeneID" id="98054956"/>
<organism evidence="2 3">
    <name type="scientific">Pseudonocardia alni</name>
    <name type="common">Amycolata alni</name>
    <dbReference type="NCBI Taxonomy" id="33907"/>
    <lineage>
        <taxon>Bacteria</taxon>
        <taxon>Bacillati</taxon>
        <taxon>Actinomycetota</taxon>
        <taxon>Actinomycetes</taxon>
        <taxon>Pseudonocardiales</taxon>
        <taxon>Pseudonocardiaceae</taxon>
        <taxon>Pseudonocardia</taxon>
    </lineage>
</organism>
<name>A0A852WI54_PSEA5</name>
<feature type="transmembrane region" description="Helical" evidence="1">
    <location>
        <begin position="58"/>
        <end position="78"/>
    </location>
</feature>